<reference evidence="2" key="1">
    <citation type="journal article" date="2011" name="Funct. Integr. Genomics">
        <title>Major chimpanzee-specific structural changes in sperm development-associated genes.</title>
        <authorList>
            <person name="Kim R.N."/>
            <person name="Kim D.W."/>
            <person name="Choi S.H."/>
            <person name="Chae S.H."/>
            <person name="Nam S.H."/>
            <person name="Kim D.W."/>
            <person name="Kim A."/>
            <person name="Kang A."/>
            <person name="Park K.H."/>
            <person name="Lee Y.S."/>
            <person name="Hirai M."/>
            <person name="Suzuki Y."/>
            <person name="Sugano S."/>
            <person name="Hashimoto K."/>
            <person name="Kim D.S."/>
            <person name="Park H.S."/>
        </authorList>
    </citation>
    <scope>NUCLEOTIDE SEQUENCE</scope>
    <source>
        <tissue evidence="2">Testis</tissue>
    </source>
</reference>
<dbReference type="EMBL" id="AK306834">
    <property type="protein sequence ID" value="BAK63828.1"/>
    <property type="molecule type" value="mRNA"/>
</dbReference>
<accession>G2HJC0</accession>
<dbReference type="GO" id="GO:1990904">
    <property type="term" value="C:ribonucleoprotein complex"/>
    <property type="evidence" value="ECO:0007669"/>
    <property type="project" value="UniProtKB-KW"/>
</dbReference>
<proteinExistence type="evidence at transcript level"/>
<evidence type="ECO:0000256" key="1">
    <source>
        <dbReference type="SAM" id="MobiDB-lite"/>
    </source>
</evidence>
<name>G2HJC0_PANTR</name>
<sequence length="111" mass="12570">MRRSRRMVSSRDSPESRLSRTGWPLFHPLHPPLFLSVCPAKLRVNPLAFTQTTSCLQHSISSSYTLPFNVVTAAHLTRFEVTGPFLQEALPCPFTWLPLTSRTLRPSPIKP</sequence>
<evidence type="ECO:0000313" key="2">
    <source>
        <dbReference type="EMBL" id="BAK63828.1"/>
    </source>
</evidence>
<feature type="region of interest" description="Disordered" evidence="1">
    <location>
        <begin position="1"/>
        <end position="20"/>
    </location>
</feature>
<dbReference type="AlphaFoldDB" id="G2HJC0"/>
<protein>
    <submittedName>
        <fullName evidence="2">U1 small nuclear ribonucleoprotein A</fullName>
    </submittedName>
</protein>
<organism evidence="2">
    <name type="scientific">Pan troglodytes</name>
    <name type="common">Chimpanzee</name>
    <dbReference type="NCBI Taxonomy" id="9598"/>
    <lineage>
        <taxon>Eukaryota</taxon>
        <taxon>Metazoa</taxon>
        <taxon>Chordata</taxon>
        <taxon>Craniata</taxon>
        <taxon>Vertebrata</taxon>
        <taxon>Euteleostomi</taxon>
        <taxon>Mammalia</taxon>
        <taxon>Eutheria</taxon>
        <taxon>Euarchontoglires</taxon>
        <taxon>Primates</taxon>
        <taxon>Haplorrhini</taxon>
        <taxon>Catarrhini</taxon>
        <taxon>Hominidae</taxon>
        <taxon>Pan</taxon>
    </lineage>
</organism>
<keyword evidence="2" id="KW-0687">Ribonucleoprotein</keyword>